<evidence type="ECO:0000256" key="1">
    <source>
        <dbReference type="SAM" id="MobiDB-lite"/>
    </source>
</evidence>
<dbReference type="AlphaFoldDB" id="A0A382QQE6"/>
<proteinExistence type="predicted"/>
<feature type="region of interest" description="Disordered" evidence="1">
    <location>
        <begin position="1"/>
        <end position="23"/>
    </location>
</feature>
<organism evidence="2">
    <name type="scientific">marine metagenome</name>
    <dbReference type="NCBI Taxonomy" id="408172"/>
    <lineage>
        <taxon>unclassified sequences</taxon>
        <taxon>metagenomes</taxon>
        <taxon>ecological metagenomes</taxon>
    </lineage>
</organism>
<accession>A0A382QQE6</accession>
<dbReference type="EMBL" id="UINC01115748">
    <property type="protein sequence ID" value="SVC87012.1"/>
    <property type="molecule type" value="Genomic_DNA"/>
</dbReference>
<reference evidence="2" key="1">
    <citation type="submission" date="2018-05" db="EMBL/GenBank/DDBJ databases">
        <authorList>
            <person name="Lanie J.A."/>
            <person name="Ng W.-L."/>
            <person name="Kazmierczak K.M."/>
            <person name="Andrzejewski T.M."/>
            <person name="Davidsen T.M."/>
            <person name="Wayne K.J."/>
            <person name="Tettelin H."/>
            <person name="Glass J.I."/>
            <person name="Rusch D."/>
            <person name="Podicherti R."/>
            <person name="Tsui H.-C.T."/>
            <person name="Winkler M.E."/>
        </authorList>
    </citation>
    <scope>NUCLEOTIDE SEQUENCE</scope>
</reference>
<sequence length="23" mass="2480">MVGGIRVELMTSAMSTQRSKPLS</sequence>
<name>A0A382QQE6_9ZZZZ</name>
<evidence type="ECO:0000313" key="2">
    <source>
        <dbReference type="EMBL" id="SVC87012.1"/>
    </source>
</evidence>
<protein>
    <submittedName>
        <fullName evidence="2">Uncharacterized protein</fullName>
    </submittedName>
</protein>
<feature type="compositionally biased region" description="Polar residues" evidence="1">
    <location>
        <begin position="12"/>
        <end position="23"/>
    </location>
</feature>
<gene>
    <name evidence="2" type="ORF">METZ01_LOCUS339866</name>
</gene>